<dbReference type="EMBL" id="JAWDGP010008032">
    <property type="protein sequence ID" value="KAK3696744.1"/>
    <property type="molecule type" value="Genomic_DNA"/>
</dbReference>
<sequence>MDRSEKLKYGLSVMYTPFSQQYIEFGNTIRETKADRVREKKDIGTERQAKRHSQSNRKPHRHFQSESLRQCHTRRINGCPSVSITSQAVDSGPSGQQQQLSEPADPQQPMDPGLCGTSD</sequence>
<reference evidence="2" key="1">
    <citation type="journal article" date="2023" name="G3 (Bethesda)">
        <title>A reference genome for the long-term kleptoplast-retaining sea slug Elysia crispata morphotype clarki.</title>
        <authorList>
            <person name="Eastman K.E."/>
            <person name="Pendleton A.L."/>
            <person name="Shaikh M.A."/>
            <person name="Suttiyut T."/>
            <person name="Ogas R."/>
            <person name="Tomko P."/>
            <person name="Gavelis G."/>
            <person name="Widhalm J.R."/>
            <person name="Wisecaver J.H."/>
        </authorList>
    </citation>
    <scope>NUCLEOTIDE SEQUENCE</scope>
    <source>
        <strain evidence="2">ECLA1</strain>
    </source>
</reference>
<dbReference type="Proteomes" id="UP001283361">
    <property type="component" value="Unassembled WGS sequence"/>
</dbReference>
<feature type="compositionally biased region" description="Basic residues" evidence="1">
    <location>
        <begin position="49"/>
        <end position="62"/>
    </location>
</feature>
<evidence type="ECO:0000313" key="3">
    <source>
        <dbReference type="Proteomes" id="UP001283361"/>
    </source>
</evidence>
<feature type="compositionally biased region" description="Basic and acidic residues" evidence="1">
    <location>
        <begin position="34"/>
        <end position="48"/>
    </location>
</feature>
<proteinExistence type="predicted"/>
<evidence type="ECO:0000256" key="1">
    <source>
        <dbReference type="SAM" id="MobiDB-lite"/>
    </source>
</evidence>
<accession>A0AAE0XMP5</accession>
<evidence type="ECO:0000313" key="2">
    <source>
        <dbReference type="EMBL" id="KAK3696744.1"/>
    </source>
</evidence>
<dbReference type="AlphaFoldDB" id="A0AAE0XMP5"/>
<name>A0AAE0XMP5_9GAST</name>
<gene>
    <name evidence="2" type="ORF">RRG08_045412</name>
</gene>
<protein>
    <submittedName>
        <fullName evidence="2">Uncharacterized protein</fullName>
    </submittedName>
</protein>
<organism evidence="2 3">
    <name type="scientific">Elysia crispata</name>
    <name type="common">lettuce slug</name>
    <dbReference type="NCBI Taxonomy" id="231223"/>
    <lineage>
        <taxon>Eukaryota</taxon>
        <taxon>Metazoa</taxon>
        <taxon>Spiralia</taxon>
        <taxon>Lophotrochozoa</taxon>
        <taxon>Mollusca</taxon>
        <taxon>Gastropoda</taxon>
        <taxon>Heterobranchia</taxon>
        <taxon>Euthyneura</taxon>
        <taxon>Panpulmonata</taxon>
        <taxon>Sacoglossa</taxon>
        <taxon>Placobranchoidea</taxon>
        <taxon>Plakobranchidae</taxon>
        <taxon>Elysia</taxon>
    </lineage>
</organism>
<feature type="region of interest" description="Disordered" evidence="1">
    <location>
        <begin position="34"/>
        <end position="119"/>
    </location>
</feature>
<feature type="compositionally biased region" description="Polar residues" evidence="1">
    <location>
        <begin position="80"/>
        <end position="101"/>
    </location>
</feature>
<keyword evidence="3" id="KW-1185">Reference proteome</keyword>
<comment type="caution">
    <text evidence="2">The sequence shown here is derived from an EMBL/GenBank/DDBJ whole genome shotgun (WGS) entry which is preliminary data.</text>
</comment>